<evidence type="ECO:0000313" key="8">
    <source>
        <dbReference type="Proteomes" id="UP000800981"/>
    </source>
</evidence>
<keyword evidence="2" id="KW-0560">Oxidoreductase</keyword>
<evidence type="ECO:0000259" key="5">
    <source>
        <dbReference type="Pfam" id="PF07731"/>
    </source>
</evidence>
<dbReference type="PROSITE" id="PS00080">
    <property type="entry name" value="MULTICOPPER_OXIDASE2"/>
    <property type="match status" value="1"/>
</dbReference>
<keyword evidence="8" id="KW-1185">Reference proteome</keyword>
<evidence type="ECO:0000256" key="1">
    <source>
        <dbReference type="ARBA" id="ARBA00022723"/>
    </source>
</evidence>
<proteinExistence type="predicted"/>
<dbReference type="Pfam" id="PF07732">
    <property type="entry name" value="Cu-oxidase_3"/>
    <property type="match status" value="1"/>
</dbReference>
<dbReference type="InterPro" id="IPR045087">
    <property type="entry name" value="Cu-oxidase_fam"/>
</dbReference>
<dbReference type="Gene3D" id="2.60.40.420">
    <property type="entry name" value="Cupredoxins - blue copper proteins"/>
    <property type="match status" value="2"/>
</dbReference>
<dbReference type="RefSeq" id="WP_166281500.1">
    <property type="nucleotide sequence ID" value="NZ_JAANNP010000004.1"/>
</dbReference>
<name>A0ABX0GYA7_9ACTN</name>
<dbReference type="Proteomes" id="UP000800981">
    <property type="component" value="Unassembled WGS sequence"/>
</dbReference>
<feature type="region of interest" description="Disordered" evidence="4">
    <location>
        <begin position="1"/>
        <end position="21"/>
    </location>
</feature>
<dbReference type="Pfam" id="PF07731">
    <property type="entry name" value="Cu-oxidase_2"/>
    <property type="match status" value="1"/>
</dbReference>
<evidence type="ECO:0000256" key="2">
    <source>
        <dbReference type="ARBA" id="ARBA00023002"/>
    </source>
</evidence>
<accession>A0ABX0GYA7</accession>
<gene>
    <name evidence="7" type="ORF">G9H71_10565</name>
</gene>
<comment type="caution">
    <text evidence="7">The sequence shown here is derived from an EMBL/GenBank/DDBJ whole genome shotgun (WGS) entry which is preliminary data.</text>
</comment>
<reference evidence="7 8" key="1">
    <citation type="submission" date="2020-03" db="EMBL/GenBank/DDBJ databases">
        <title>Two novel Motilibacter sp.</title>
        <authorList>
            <person name="Liu S."/>
        </authorList>
    </citation>
    <scope>NUCLEOTIDE SEQUENCE [LARGE SCALE GENOMIC DNA]</scope>
    <source>
        <strain evidence="7 8">E257</strain>
    </source>
</reference>
<keyword evidence="3" id="KW-0186">Copper</keyword>
<feature type="domain" description="Plastocyanin-like" evidence="5">
    <location>
        <begin position="223"/>
        <end position="330"/>
    </location>
</feature>
<evidence type="ECO:0000256" key="3">
    <source>
        <dbReference type="ARBA" id="ARBA00023008"/>
    </source>
</evidence>
<evidence type="ECO:0000259" key="6">
    <source>
        <dbReference type="Pfam" id="PF07732"/>
    </source>
</evidence>
<feature type="compositionally biased region" description="Basic and acidic residues" evidence="4">
    <location>
        <begin position="388"/>
        <end position="399"/>
    </location>
</feature>
<dbReference type="InterPro" id="IPR011707">
    <property type="entry name" value="Cu-oxidase-like_N"/>
</dbReference>
<feature type="domain" description="Plastocyanin-like" evidence="6">
    <location>
        <begin position="93"/>
        <end position="204"/>
    </location>
</feature>
<protein>
    <submittedName>
        <fullName evidence="7">Multicopper oxidase domain-containing protein</fullName>
    </submittedName>
</protein>
<dbReference type="SUPFAM" id="SSF49503">
    <property type="entry name" value="Cupredoxins"/>
    <property type="match status" value="2"/>
</dbReference>
<dbReference type="PANTHER" id="PTHR11709:SF394">
    <property type="entry name" value="FI03373P-RELATED"/>
    <property type="match status" value="1"/>
</dbReference>
<dbReference type="InterPro" id="IPR002355">
    <property type="entry name" value="Cu_oxidase_Cu_BS"/>
</dbReference>
<organism evidence="7 8">
    <name type="scientific">Motilibacter deserti</name>
    <dbReference type="NCBI Taxonomy" id="2714956"/>
    <lineage>
        <taxon>Bacteria</taxon>
        <taxon>Bacillati</taxon>
        <taxon>Actinomycetota</taxon>
        <taxon>Actinomycetes</taxon>
        <taxon>Motilibacterales</taxon>
        <taxon>Motilibacteraceae</taxon>
        <taxon>Motilibacter</taxon>
    </lineage>
</organism>
<keyword evidence="1" id="KW-0479">Metal-binding</keyword>
<sequence length="399" mass="41383">MSATDLENAVDGGGADRTGGERVGRRALLGGLAGTAAAAVVLRPGLAIGDDQEDPRPLGTVPRAGAGGTVREVTLYAVAGPGNRLAYGTTPENASIPGPTIEAIEGDEIRVTLVNTTSLTVSLHAHGVDVPAADDGTPANGSVVAAGARHTYVWRTHAPTKRADGTWEPGSAGYWHYHDHAVGTAHGTDGITRGLYGALVVRRPGDPLPEKQFVTVFNELTINNSAVPDSINYSANLGQRVEWIMITHGVASFHTFHTHAHRWADNRTGLLSGDDDRTSVIDNRTTGPGESFGFQIIAGEHVGPGTWMYHCHVQFHSDGGMIGIFTVNNADGTPPPGHTEHMANHREMAAMMMSAGGHAAHGGSEPAKAQVAGSPTISQSDVPGGGDEDAHAGHEGHGG</sequence>
<evidence type="ECO:0000313" key="7">
    <source>
        <dbReference type="EMBL" id="NHC14223.1"/>
    </source>
</evidence>
<dbReference type="EMBL" id="JAANNP010000004">
    <property type="protein sequence ID" value="NHC14223.1"/>
    <property type="molecule type" value="Genomic_DNA"/>
</dbReference>
<feature type="region of interest" description="Disordered" evidence="4">
    <location>
        <begin position="356"/>
        <end position="399"/>
    </location>
</feature>
<evidence type="ECO:0000256" key="4">
    <source>
        <dbReference type="SAM" id="MobiDB-lite"/>
    </source>
</evidence>
<dbReference type="InterPro" id="IPR008972">
    <property type="entry name" value="Cupredoxin"/>
</dbReference>
<dbReference type="PANTHER" id="PTHR11709">
    <property type="entry name" value="MULTI-COPPER OXIDASE"/>
    <property type="match status" value="1"/>
</dbReference>
<dbReference type="InterPro" id="IPR011706">
    <property type="entry name" value="Cu-oxidase_C"/>
</dbReference>